<gene>
    <name evidence="3" type="ORF">Pla110_36500</name>
</gene>
<evidence type="ECO:0000313" key="3">
    <source>
        <dbReference type="EMBL" id="QDU81899.1"/>
    </source>
</evidence>
<dbReference type="InterPro" id="IPR008979">
    <property type="entry name" value="Galactose-bd-like_sf"/>
</dbReference>
<dbReference type="InterPro" id="IPR003305">
    <property type="entry name" value="CenC_carb-bd"/>
</dbReference>
<dbReference type="RefSeq" id="WP_197440262.1">
    <property type="nucleotide sequence ID" value="NZ_CP036281.1"/>
</dbReference>
<reference evidence="3 4" key="1">
    <citation type="submission" date="2019-02" db="EMBL/GenBank/DDBJ databases">
        <title>Deep-cultivation of Planctomycetes and their phenomic and genomic characterization uncovers novel biology.</title>
        <authorList>
            <person name="Wiegand S."/>
            <person name="Jogler M."/>
            <person name="Boedeker C."/>
            <person name="Pinto D."/>
            <person name="Vollmers J."/>
            <person name="Rivas-Marin E."/>
            <person name="Kohn T."/>
            <person name="Peeters S.H."/>
            <person name="Heuer A."/>
            <person name="Rast P."/>
            <person name="Oberbeckmann S."/>
            <person name="Bunk B."/>
            <person name="Jeske O."/>
            <person name="Meyerdierks A."/>
            <person name="Storesund J.E."/>
            <person name="Kallscheuer N."/>
            <person name="Luecker S."/>
            <person name="Lage O.M."/>
            <person name="Pohl T."/>
            <person name="Merkel B.J."/>
            <person name="Hornburger P."/>
            <person name="Mueller R.-W."/>
            <person name="Bruemmer F."/>
            <person name="Labrenz M."/>
            <person name="Spormann A.M."/>
            <person name="Op den Camp H."/>
            <person name="Overmann J."/>
            <person name="Amann R."/>
            <person name="Jetten M.S.M."/>
            <person name="Mascher T."/>
            <person name="Medema M.H."/>
            <person name="Devos D.P."/>
            <person name="Kaster A.-K."/>
            <person name="Ovreas L."/>
            <person name="Rohde M."/>
            <person name="Galperin M.Y."/>
            <person name="Jogler C."/>
        </authorList>
    </citation>
    <scope>NUCLEOTIDE SEQUENCE [LARGE SCALE GENOMIC DNA]</scope>
    <source>
        <strain evidence="3 4">Pla110</strain>
    </source>
</reference>
<dbReference type="AlphaFoldDB" id="A0A518CRP2"/>
<keyword evidence="4" id="KW-1185">Reference proteome</keyword>
<organism evidence="3 4">
    <name type="scientific">Polystyrenella longa</name>
    <dbReference type="NCBI Taxonomy" id="2528007"/>
    <lineage>
        <taxon>Bacteria</taxon>
        <taxon>Pseudomonadati</taxon>
        <taxon>Planctomycetota</taxon>
        <taxon>Planctomycetia</taxon>
        <taxon>Planctomycetales</taxon>
        <taxon>Planctomycetaceae</taxon>
        <taxon>Polystyrenella</taxon>
    </lineage>
</organism>
<name>A0A518CRP2_9PLAN</name>
<protein>
    <submittedName>
        <fullName evidence="3">Carbohydrate binding domain protein</fullName>
    </submittedName>
</protein>
<proteinExistence type="predicted"/>
<sequence>MYLSVLMVSVLVSLLGMSALVVKRVQRRNHQSSMDASQARFIAQSALRIGMLDIENDPNWRYNFPNGTWKDDVALLGGKYTLEAYDPSDGDLANNPEEPVVLVATGVVGSARQKTQLTLTPVNRGYSFLEKALVSQHDIKVEENTYLYCNQILASNHDFDAQSGSSIVADVEAENDVKGSGTYYGTTEEEIQQEAFPETDDILSYYLARGTEIDYSSIQDKAVNIIKNDTFETNIDLWEADSCSISKSESWPYAGASNLLCSNRNSVSDAVTYDVTNRIAKGETYNLTFWGRSSGITYDAFSVIIETDASSSGVQQVVANTGLMMPYWVQYTVSLSPNWSGTLNSAKIRIQTRYSSVSFNIDNVSFKEPDPPAGTIYKRVISPNHNPYGETNPDGIYFIDCGGSALGIDTCRILGTLVVLDSGDSSQIYPGPIAWSTVEPNFPCLLVDGKFNINATSDGLNETRDEVNYNPIGAAHNTLGEDDDIVDTIPSKISGLIYVSDDLVFDNQANIEGVVLGGNKITIEDTFSLVYNSIFFTNPPPGFSAPETIRILLNSVQKPLD</sequence>
<dbReference type="Gene3D" id="2.60.120.260">
    <property type="entry name" value="Galactose-binding domain-like"/>
    <property type="match status" value="1"/>
</dbReference>
<evidence type="ECO:0000259" key="2">
    <source>
        <dbReference type="Pfam" id="PF02018"/>
    </source>
</evidence>
<dbReference type="KEGG" id="plon:Pla110_36500"/>
<evidence type="ECO:0000313" key="4">
    <source>
        <dbReference type="Proteomes" id="UP000317178"/>
    </source>
</evidence>
<dbReference type="SUPFAM" id="SSF49785">
    <property type="entry name" value="Galactose-binding domain-like"/>
    <property type="match status" value="1"/>
</dbReference>
<dbReference type="Proteomes" id="UP000317178">
    <property type="component" value="Chromosome"/>
</dbReference>
<dbReference type="EMBL" id="CP036281">
    <property type="protein sequence ID" value="QDU81899.1"/>
    <property type="molecule type" value="Genomic_DNA"/>
</dbReference>
<accession>A0A518CRP2</accession>
<feature type="domain" description="CBM-cenC" evidence="2">
    <location>
        <begin position="224"/>
        <end position="353"/>
    </location>
</feature>
<dbReference type="Pfam" id="PF02018">
    <property type="entry name" value="CBM_4_9"/>
    <property type="match status" value="1"/>
</dbReference>
<evidence type="ECO:0000256" key="1">
    <source>
        <dbReference type="ARBA" id="ARBA00022801"/>
    </source>
</evidence>
<dbReference type="GO" id="GO:0016798">
    <property type="term" value="F:hydrolase activity, acting on glycosyl bonds"/>
    <property type="evidence" value="ECO:0007669"/>
    <property type="project" value="InterPro"/>
</dbReference>
<keyword evidence="1" id="KW-0378">Hydrolase</keyword>